<keyword evidence="3" id="KW-0472">Membrane</keyword>
<feature type="compositionally biased region" description="Polar residues" evidence="2">
    <location>
        <begin position="556"/>
        <end position="566"/>
    </location>
</feature>
<keyword evidence="3" id="KW-0812">Transmembrane</keyword>
<feature type="transmembrane region" description="Helical" evidence="3">
    <location>
        <begin position="237"/>
        <end position="255"/>
    </location>
</feature>
<protein>
    <recommendedName>
        <fullName evidence="8">Major facilitator superfamily transporter</fullName>
    </recommendedName>
</protein>
<feature type="region of interest" description="Disordered" evidence="2">
    <location>
        <begin position="456"/>
        <end position="592"/>
    </location>
</feature>
<dbReference type="AlphaFoldDB" id="A0A1S8B407"/>
<dbReference type="OrthoDB" id="18110at2759"/>
<feature type="compositionally biased region" description="Polar residues" evidence="2">
    <location>
        <begin position="475"/>
        <end position="485"/>
    </location>
</feature>
<evidence type="ECO:0000256" key="1">
    <source>
        <dbReference type="ARBA" id="ARBA00004141"/>
    </source>
</evidence>
<keyword evidence="3" id="KW-1133">Transmembrane helix</keyword>
<sequence length="664" mass="69213">MYAFTASRWQVATYLFGVALFSISFLVFLNSTVSFVITDRIGRKHGVGDAVGTLGFADELVALVGCPLWGMVSDRVGVAKVAVVGYAIVALSLFLFVQASNVYPQLLLGRLLFALGASATTTMVTAVLPAMTHVLDRSPDAEPIHSPSRGPNGHNIAPSISSELTITPARLNSASSHPSIGSAATPENSAASTSNLAGLVGMFTGLGALLALGVFLPLPARFQKSGVAPSEAVEYSFYVVGSVAFVVAFACMIGLRDLPGEENKSWGNLFVVKQKDDSTSSGPMLPYPRLLLDSLTLGLRDANIGLGYLGGFVARASSVAISLFIPLFANAYFIEHGDCKPGDGKTSDDVKRNCRRAYLVASALTGTSQLIALLCAPVFGYLAGRYKKYHQPLILATLSGIAGYIALGLVKSPDPSSEDGSAGIFFIVALLGISQIGAIVCSLGLLGRGIQNDEADMDDDDATNEQDEEYPSGGFNVSTHIQSAPPSGLRHAAHHLDPDATPVPSSSPNAASPRDPLLGGGGNSATSTPPRRHLGTRNSSGNSSNNSNGTTIPPGGSNNNLHYYSESSPLLPSHFRRLPPPSSSPNRSSTSRAHLKGSIAGVYSLAGGAGILILTKLGGLMFDRLDPGAPFFVMAAFNVVLLAAVVASAVGRAVRGWRTRVVMP</sequence>
<evidence type="ECO:0000256" key="3">
    <source>
        <dbReference type="SAM" id="Phobius"/>
    </source>
</evidence>
<feature type="compositionally biased region" description="Acidic residues" evidence="2">
    <location>
        <begin position="456"/>
        <end position="470"/>
    </location>
</feature>
<dbReference type="SUPFAM" id="SSF103473">
    <property type="entry name" value="MFS general substrate transporter"/>
    <property type="match status" value="3"/>
</dbReference>
<dbReference type="PANTHER" id="PTHR23524:SF1">
    <property type="entry name" value="MRH DOMAIN-CONTAINING PROTEIN-RELATED"/>
    <property type="match status" value="1"/>
</dbReference>
<accession>A0A1S8B407</accession>
<feature type="compositionally biased region" description="Low complexity" evidence="2">
    <location>
        <begin position="538"/>
        <end position="549"/>
    </location>
</feature>
<feature type="transmembrane region" description="Helical" evidence="3">
    <location>
        <begin position="393"/>
        <end position="410"/>
    </location>
</feature>
<keyword evidence="7" id="KW-1185">Reference proteome</keyword>
<dbReference type="InterPro" id="IPR011701">
    <property type="entry name" value="MFS"/>
</dbReference>
<feature type="transmembrane region" description="Helical" evidence="3">
    <location>
        <begin position="50"/>
        <end position="72"/>
    </location>
</feature>
<dbReference type="Proteomes" id="UP000190776">
    <property type="component" value="Unassembled WGS sequence"/>
</dbReference>
<feature type="transmembrane region" description="Helical" evidence="3">
    <location>
        <begin position="78"/>
        <end position="99"/>
    </location>
</feature>
<dbReference type="STRING" id="420778.A0A1S8B407"/>
<feature type="transmembrane region" description="Helical" evidence="3">
    <location>
        <begin position="111"/>
        <end position="131"/>
    </location>
</feature>
<evidence type="ECO:0000313" key="6">
    <source>
        <dbReference type="Proteomes" id="UP000190776"/>
    </source>
</evidence>
<dbReference type="InterPro" id="IPR036259">
    <property type="entry name" value="MFS_trans_sf"/>
</dbReference>
<dbReference type="EMBL" id="JAJVCZ030000001">
    <property type="protein sequence ID" value="KAL0264893.1"/>
    <property type="molecule type" value="Genomic_DNA"/>
</dbReference>
<reference evidence="5 6" key="1">
    <citation type="submission" date="2017-01" db="EMBL/GenBank/DDBJ databases">
        <title>Draft genome sequence of Diplodia seriata F98.1, a fungal species involved in grapevine trunk diseases.</title>
        <authorList>
            <person name="Robert-Siegwald G."/>
            <person name="Vallet J."/>
            <person name="Abou-Mansour E."/>
            <person name="Xu J."/>
            <person name="Rey P."/>
            <person name="Bertsch C."/>
            <person name="Rego C."/>
            <person name="Larignon P."/>
            <person name="Fontaine F."/>
            <person name="Lebrun M.-H."/>
        </authorList>
    </citation>
    <scope>NUCLEOTIDE SEQUENCE [LARGE SCALE GENOMIC DNA]</scope>
    <source>
        <strain evidence="5 6">F98.1</strain>
    </source>
</reference>
<evidence type="ECO:0000256" key="2">
    <source>
        <dbReference type="SAM" id="MobiDB-lite"/>
    </source>
</evidence>
<feature type="transmembrane region" description="Helical" evidence="3">
    <location>
        <begin position="422"/>
        <end position="447"/>
    </location>
</feature>
<dbReference type="GO" id="GO:0016020">
    <property type="term" value="C:membrane"/>
    <property type="evidence" value="ECO:0007669"/>
    <property type="project" value="UniProtKB-SubCell"/>
</dbReference>
<dbReference type="Pfam" id="PF07690">
    <property type="entry name" value="MFS_1"/>
    <property type="match status" value="1"/>
</dbReference>
<proteinExistence type="predicted"/>
<dbReference type="EMBL" id="MSZU01000114">
    <property type="protein sequence ID" value="OMP82126.1"/>
    <property type="molecule type" value="Genomic_DNA"/>
</dbReference>
<reference evidence="4 7" key="2">
    <citation type="submission" date="2024-02" db="EMBL/GenBank/DDBJ databases">
        <title>De novo assembly and annotation of 12 fungi associated with fruit tree decline syndrome in Ontario, Canada.</title>
        <authorList>
            <person name="Sulman M."/>
            <person name="Ellouze W."/>
            <person name="Ilyukhin E."/>
        </authorList>
    </citation>
    <scope>NUCLEOTIDE SEQUENCE [LARGE SCALE GENOMIC DNA]</scope>
    <source>
        <strain evidence="4 7">FDS-637</strain>
    </source>
</reference>
<evidence type="ECO:0008006" key="8">
    <source>
        <dbReference type="Google" id="ProtNLM"/>
    </source>
</evidence>
<feature type="compositionally biased region" description="Low complexity" evidence="2">
    <location>
        <begin position="500"/>
        <end position="513"/>
    </location>
</feature>
<feature type="transmembrane region" description="Helical" evidence="3">
    <location>
        <begin position="597"/>
        <end position="617"/>
    </location>
</feature>
<dbReference type="GO" id="GO:0022857">
    <property type="term" value="F:transmembrane transporter activity"/>
    <property type="evidence" value="ECO:0007669"/>
    <property type="project" value="InterPro"/>
</dbReference>
<evidence type="ECO:0000313" key="5">
    <source>
        <dbReference type="EMBL" id="OMP82126.1"/>
    </source>
</evidence>
<feature type="transmembrane region" description="Helical" evidence="3">
    <location>
        <begin position="357"/>
        <end position="381"/>
    </location>
</feature>
<evidence type="ECO:0000313" key="4">
    <source>
        <dbReference type="EMBL" id="KAL0264893.1"/>
    </source>
</evidence>
<gene>
    <name evidence="5" type="ORF">BK809_0006436</name>
    <name evidence="4" type="ORF">SLS55_000847</name>
</gene>
<dbReference type="Gene3D" id="1.20.1250.20">
    <property type="entry name" value="MFS general substrate transporter like domains"/>
    <property type="match status" value="1"/>
</dbReference>
<feature type="transmembrane region" description="Helical" evidence="3">
    <location>
        <begin position="196"/>
        <end position="216"/>
    </location>
</feature>
<comment type="subcellular location">
    <subcellularLocation>
        <location evidence="1">Membrane</location>
        <topology evidence="1">Multi-pass membrane protein</topology>
    </subcellularLocation>
</comment>
<evidence type="ECO:0000313" key="7">
    <source>
        <dbReference type="Proteomes" id="UP001430584"/>
    </source>
</evidence>
<feature type="transmembrane region" description="Helical" evidence="3">
    <location>
        <begin position="12"/>
        <end position="38"/>
    </location>
</feature>
<organism evidence="5 6">
    <name type="scientific">Diplodia seriata</name>
    <dbReference type="NCBI Taxonomy" id="420778"/>
    <lineage>
        <taxon>Eukaryota</taxon>
        <taxon>Fungi</taxon>
        <taxon>Dikarya</taxon>
        <taxon>Ascomycota</taxon>
        <taxon>Pezizomycotina</taxon>
        <taxon>Dothideomycetes</taxon>
        <taxon>Dothideomycetes incertae sedis</taxon>
        <taxon>Botryosphaeriales</taxon>
        <taxon>Botryosphaeriaceae</taxon>
        <taxon>Diplodia</taxon>
    </lineage>
</organism>
<dbReference type="PANTHER" id="PTHR23524">
    <property type="entry name" value="TRANSPORTER, PUTATIVE (AFU_ORTHOLOGUE AFUA_8G04850)-RELATED"/>
    <property type="match status" value="1"/>
</dbReference>
<dbReference type="Proteomes" id="UP001430584">
    <property type="component" value="Unassembled WGS sequence"/>
</dbReference>
<name>A0A1S8B407_9PEZI</name>
<comment type="caution">
    <text evidence="5">The sequence shown here is derived from an EMBL/GenBank/DDBJ whole genome shotgun (WGS) entry which is preliminary data.</text>
</comment>
<feature type="transmembrane region" description="Helical" evidence="3">
    <location>
        <begin position="629"/>
        <end position="650"/>
    </location>
</feature>